<dbReference type="Proteomes" id="UP000054217">
    <property type="component" value="Unassembled WGS sequence"/>
</dbReference>
<dbReference type="EMBL" id="KN831949">
    <property type="protein sequence ID" value="KIO11828.1"/>
    <property type="molecule type" value="Genomic_DNA"/>
</dbReference>
<dbReference type="InParanoid" id="A0A0C3JRS2"/>
<organism evidence="1 2">
    <name type="scientific">Pisolithus tinctorius Marx 270</name>
    <dbReference type="NCBI Taxonomy" id="870435"/>
    <lineage>
        <taxon>Eukaryota</taxon>
        <taxon>Fungi</taxon>
        <taxon>Dikarya</taxon>
        <taxon>Basidiomycota</taxon>
        <taxon>Agaricomycotina</taxon>
        <taxon>Agaricomycetes</taxon>
        <taxon>Agaricomycetidae</taxon>
        <taxon>Boletales</taxon>
        <taxon>Sclerodermatineae</taxon>
        <taxon>Pisolithaceae</taxon>
        <taxon>Pisolithus</taxon>
    </lineage>
</organism>
<reference evidence="2" key="2">
    <citation type="submission" date="2015-01" db="EMBL/GenBank/DDBJ databases">
        <title>Evolutionary Origins and Diversification of the Mycorrhizal Mutualists.</title>
        <authorList>
            <consortium name="DOE Joint Genome Institute"/>
            <consortium name="Mycorrhizal Genomics Consortium"/>
            <person name="Kohler A."/>
            <person name="Kuo A."/>
            <person name="Nagy L.G."/>
            <person name="Floudas D."/>
            <person name="Copeland A."/>
            <person name="Barry K.W."/>
            <person name="Cichocki N."/>
            <person name="Veneault-Fourrey C."/>
            <person name="LaButti K."/>
            <person name="Lindquist E.A."/>
            <person name="Lipzen A."/>
            <person name="Lundell T."/>
            <person name="Morin E."/>
            <person name="Murat C."/>
            <person name="Riley R."/>
            <person name="Ohm R."/>
            <person name="Sun H."/>
            <person name="Tunlid A."/>
            <person name="Henrissat B."/>
            <person name="Grigoriev I.V."/>
            <person name="Hibbett D.S."/>
            <person name="Martin F."/>
        </authorList>
    </citation>
    <scope>NUCLEOTIDE SEQUENCE [LARGE SCALE GENOMIC DNA]</scope>
    <source>
        <strain evidence="2">Marx 270</strain>
    </source>
</reference>
<reference evidence="1 2" key="1">
    <citation type="submission" date="2014-04" db="EMBL/GenBank/DDBJ databases">
        <authorList>
            <consortium name="DOE Joint Genome Institute"/>
            <person name="Kuo A."/>
            <person name="Kohler A."/>
            <person name="Costa M.D."/>
            <person name="Nagy L.G."/>
            <person name="Floudas D."/>
            <person name="Copeland A."/>
            <person name="Barry K.W."/>
            <person name="Cichocki N."/>
            <person name="Veneault-Fourrey C."/>
            <person name="LaButti K."/>
            <person name="Lindquist E.A."/>
            <person name="Lipzen A."/>
            <person name="Lundell T."/>
            <person name="Morin E."/>
            <person name="Murat C."/>
            <person name="Sun H."/>
            <person name="Tunlid A."/>
            <person name="Henrissat B."/>
            <person name="Grigoriev I.V."/>
            <person name="Hibbett D.S."/>
            <person name="Martin F."/>
            <person name="Nordberg H.P."/>
            <person name="Cantor M.N."/>
            <person name="Hua S.X."/>
        </authorList>
    </citation>
    <scope>NUCLEOTIDE SEQUENCE [LARGE SCALE GENOMIC DNA]</scope>
    <source>
        <strain evidence="1 2">Marx 270</strain>
    </source>
</reference>
<evidence type="ECO:0000313" key="2">
    <source>
        <dbReference type="Proteomes" id="UP000054217"/>
    </source>
</evidence>
<proteinExistence type="predicted"/>
<gene>
    <name evidence="1" type="ORF">M404DRAFT_994492</name>
</gene>
<dbReference type="HOGENOM" id="CLU_3088247_0_0_1"/>
<sequence length="52" mass="5805">MDREISMSKDHIPLIAPLSTSLSPQHLPILVRKYTVQQSIGITCLQFIATVI</sequence>
<accession>A0A0C3JRS2</accession>
<protein>
    <submittedName>
        <fullName evidence="1">Uncharacterized protein</fullName>
    </submittedName>
</protein>
<dbReference type="AlphaFoldDB" id="A0A0C3JRS2"/>
<keyword evidence="2" id="KW-1185">Reference proteome</keyword>
<name>A0A0C3JRS2_PISTI</name>
<evidence type="ECO:0000313" key="1">
    <source>
        <dbReference type="EMBL" id="KIO11828.1"/>
    </source>
</evidence>